<keyword evidence="17" id="KW-1185">Reference proteome</keyword>
<name>A0A1E3H4Z7_9HYPH</name>
<dbReference type="GO" id="GO:0009251">
    <property type="term" value="P:glucan catabolic process"/>
    <property type="evidence" value="ECO:0007669"/>
    <property type="project" value="TreeGrafter"/>
</dbReference>
<organism evidence="16 17">
    <name type="scientific">Methylobrevis pamukkalensis</name>
    <dbReference type="NCBI Taxonomy" id="1439726"/>
    <lineage>
        <taxon>Bacteria</taxon>
        <taxon>Pseudomonadati</taxon>
        <taxon>Pseudomonadota</taxon>
        <taxon>Alphaproteobacteria</taxon>
        <taxon>Hyphomicrobiales</taxon>
        <taxon>Pleomorphomonadaceae</taxon>
        <taxon>Methylobrevis</taxon>
    </lineage>
</organism>
<evidence type="ECO:0000256" key="1">
    <source>
        <dbReference type="ARBA" id="ARBA00004401"/>
    </source>
</evidence>
<dbReference type="Pfam" id="PF00150">
    <property type="entry name" value="Cellulase"/>
    <property type="match status" value="1"/>
</dbReference>
<dbReference type="PATRIC" id="fig|1439726.3.peg.1308"/>
<comment type="similarity">
    <text evidence="13">Belongs to the glycosyl hydrolase 5 (cellulase A) family.</text>
</comment>
<protein>
    <recommendedName>
        <fullName evidence="12">Exo-1,3-beta-glucanase D</fullName>
    </recommendedName>
</protein>
<evidence type="ECO:0000256" key="7">
    <source>
        <dbReference type="ARBA" id="ARBA00023136"/>
    </source>
</evidence>
<keyword evidence="3" id="KW-0812">Transmembrane</keyword>
<evidence type="ECO:0000256" key="8">
    <source>
        <dbReference type="ARBA" id="ARBA00023180"/>
    </source>
</evidence>
<dbReference type="InterPro" id="IPR001547">
    <property type="entry name" value="Glyco_hydro_5"/>
</dbReference>
<evidence type="ECO:0000256" key="11">
    <source>
        <dbReference type="ARBA" id="ARBA00037126"/>
    </source>
</evidence>
<evidence type="ECO:0000256" key="3">
    <source>
        <dbReference type="ARBA" id="ARBA00022692"/>
    </source>
</evidence>
<dbReference type="GO" id="GO:0071555">
    <property type="term" value="P:cell wall organization"/>
    <property type="evidence" value="ECO:0007669"/>
    <property type="project" value="UniProtKB-KW"/>
</dbReference>
<evidence type="ECO:0000313" key="16">
    <source>
        <dbReference type="EMBL" id="ODN71380.1"/>
    </source>
</evidence>
<comment type="subcellular location">
    <subcellularLocation>
        <location evidence="1">Cell membrane</location>
        <topology evidence="1">Single-pass type II membrane protein</topology>
    </subcellularLocation>
</comment>
<keyword evidence="14" id="KW-0732">Signal</keyword>
<accession>A0A1E3H4Z7</accession>
<evidence type="ECO:0000259" key="15">
    <source>
        <dbReference type="Pfam" id="PF00150"/>
    </source>
</evidence>
<keyword evidence="8" id="KW-0325">Glycoprotein</keyword>
<evidence type="ECO:0000256" key="2">
    <source>
        <dbReference type="ARBA" id="ARBA00022475"/>
    </source>
</evidence>
<proteinExistence type="inferred from homology"/>
<gene>
    <name evidence="16" type="primary">cel-3</name>
    <name evidence="16" type="ORF">A6302_01244</name>
</gene>
<feature type="chain" id="PRO_5009128912" description="Exo-1,3-beta-glucanase D" evidence="14">
    <location>
        <begin position="35"/>
        <end position="404"/>
    </location>
</feature>
<evidence type="ECO:0000256" key="9">
    <source>
        <dbReference type="ARBA" id="ARBA00023295"/>
    </source>
</evidence>
<dbReference type="Proteomes" id="UP000094622">
    <property type="component" value="Unassembled WGS sequence"/>
</dbReference>
<evidence type="ECO:0000256" key="6">
    <source>
        <dbReference type="ARBA" id="ARBA00022989"/>
    </source>
</evidence>
<keyword evidence="5" id="KW-0735">Signal-anchor</keyword>
<keyword evidence="6" id="KW-1133">Transmembrane helix</keyword>
<comment type="function">
    <text evidence="11">Glucosidase involved in the degradation of cellulosic biomass. Active on lichenan.</text>
</comment>
<comment type="caution">
    <text evidence="16">The sequence shown here is derived from an EMBL/GenBank/DDBJ whole genome shotgun (WGS) entry which is preliminary data.</text>
</comment>
<evidence type="ECO:0000256" key="4">
    <source>
        <dbReference type="ARBA" id="ARBA00022801"/>
    </source>
</evidence>
<dbReference type="GO" id="GO:0005576">
    <property type="term" value="C:extracellular region"/>
    <property type="evidence" value="ECO:0007669"/>
    <property type="project" value="TreeGrafter"/>
</dbReference>
<dbReference type="SUPFAM" id="SSF51445">
    <property type="entry name" value="(Trans)glycosidases"/>
    <property type="match status" value="1"/>
</dbReference>
<dbReference type="GO" id="GO:0008422">
    <property type="term" value="F:beta-glucosidase activity"/>
    <property type="evidence" value="ECO:0007669"/>
    <property type="project" value="TreeGrafter"/>
</dbReference>
<feature type="domain" description="Glycoside hydrolase family 5" evidence="15">
    <location>
        <begin position="70"/>
        <end position="367"/>
    </location>
</feature>
<dbReference type="InterPro" id="IPR050386">
    <property type="entry name" value="Glycosyl_hydrolase_5"/>
</dbReference>
<evidence type="ECO:0000313" key="17">
    <source>
        <dbReference type="Proteomes" id="UP000094622"/>
    </source>
</evidence>
<evidence type="ECO:0000256" key="5">
    <source>
        <dbReference type="ARBA" id="ARBA00022968"/>
    </source>
</evidence>
<dbReference type="AlphaFoldDB" id="A0A1E3H4Z7"/>
<feature type="signal peptide" evidence="14">
    <location>
        <begin position="1"/>
        <end position="34"/>
    </location>
</feature>
<reference evidence="16 17" key="1">
    <citation type="submission" date="2016-07" db="EMBL/GenBank/DDBJ databases">
        <title>Draft Genome Sequence of Methylobrevis pamukkalensis PK2.</title>
        <authorList>
            <person name="Vasilenko O.V."/>
            <person name="Doronina N.V."/>
            <person name="Shmareva M.N."/>
            <person name="Tarlachkov S.V."/>
            <person name="Mustakhimov I."/>
            <person name="Trotsenko Y.A."/>
        </authorList>
    </citation>
    <scope>NUCLEOTIDE SEQUENCE [LARGE SCALE GENOMIC DNA]</scope>
    <source>
        <strain evidence="16 17">PK2</strain>
    </source>
</reference>
<dbReference type="GO" id="GO:0009986">
    <property type="term" value="C:cell surface"/>
    <property type="evidence" value="ECO:0007669"/>
    <property type="project" value="TreeGrafter"/>
</dbReference>
<keyword evidence="4 13" id="KW-0378">Hydrolase</keyword>
<dbReference type="Gene3D" id="3.20.20.80">
    <property type="entry name" value="Glycosidases"/>
    <property type="match status" value="1"/>
</dbReference>
<evidence type="ECO:0000256" key="12">
    <source>
        <dbReference type="ARBA" id="ARBA00041260"/>
    </source>
</evidence>
<dbReference type="InterPro" id="IPR017853">
    <property type="entry name" value="GH"/>
</dbReference>
<keyword evidence="2" id="KW-1003">Cell membrane</keyword>
<evidence type="ECO:0000256" key="14">
    <source>
        <dbReference type="SAM" id="SignalP"/>
    </source>
</evidence>
<evidence type="ECO:0000256" key="13">
    <source>
        <dbReference type="RuleBase" id="RU361153"/>
    </source>
</evidence>
<dbReference type="EMBL" id="MCRJ01000022">
    <property type="protein sequence ID" value="ODN71380.1"/>
    <property type="molecule type" value="Genomic_DNA"/>
</dbReference>
<dbReference type="GO" id="GO:0005886">
    <property type="term" value="C:plasma membrane"/>
    <property type="evidence" value="ECO:0007669"/>
    <property type="project" value="UniProtKB-SubCell"/>
</dbReference>
<keyword evidence="9 13" id="KW-0326">Glycosidase</keyword>
<dbReference type="RefSeq" id="WP_083255549.1">
    <property type="nucleotide sequence ID" value="NZ_MCRJ01000022.1"/>
</dbReference>
<keyword evidence="10" id="KW-0961">Cell wall biogenesis/degradation</keyword>
<evidence type="ECO:0000256" key="10">
    <source>
        <dbReference type="ARBA" id="ARBA00023316"/>
    </source>
</evidence>
<sequence>MAFRVPTIRRPALAMRLAALALAGLLAGTSPGMAAGAFPGCLTDRDLGVAPERLGALARGFNLPGWLDRPDGIPPERSVLRHLRILGMTHIRLPVTGELVMAKFSDEGTITRHLTHLRAALDLLLDEGFAVSVDLHPGSHFAELYRDDSEAGALAVEDAWTRMAAVVAGYPKDRVFAEVLNEPVTTQDVWAEHLPRFLAHLRALLPETTLIAQPYGPQRPEVLLGMTPFDDPNIVYAVHFYDPMVFTHQGLTWSTDADPLTHLKGVPFPARRLDPKIRQMIVDLRAEGRASSAAVLDSALARDWNAQSADRLFDALRTWSDTNRRAVILNEFGVLRFEAAPDDRARWLAAVVTAAEARGCAAWTHWDYADGFGLLDPGTGLPDDLVMRALLDPGSIPQTVDADK</sequence>
<dbReference type="PANTHER" id="PTHR31297">
    <property type="entry name" value="GLUCAN ENDO-1,6-BETA-GLUCOSIDASE B"/>
    <property type="match status" value="1"/>
</dbReference>
<keyword evidence="7" id="KW-0472">Membrane</keyword>
<dbReference type="PANTHER" id="PTHR31297:SF34">
    <property type="entry name" value="GLUCAN 1,3-BETA-GLUCOSIDASE 2"/>
    <property type="match status" value="1"/>
</dbReference>